<reference evidence="2" key="1">
    <citation type="submission" date="2024-05" db="EMBL/GenBank/DDBJ databases">
        <title>Herbiconiux sp. A18JL235.</title>
        <authorList>
            <person name="Zhang G."/>
        </authorList>
    </citation>
    <scope>NUCLEOTIDE SEQUENCE</scope>
    <source>
        <strain evidence="2">A18JL235</strain>
    </source>
</reference>
<accession>A0AB39BD23</accession>
<protein>
    <submittedName>
        <fullName evidence="2">ATP-dependent DNA ligase</fullName>
    </submittedName>
</protein>
<dbReference type="RefSeq" id="WP_368496504.1">
    <property type="nucleotide sequence ID" value="NZ_CP162511.1"/>
</dbReference>
<dbReference type="EMBL" id="CP162511">
    <property type="protein sequence ID" value="XDI04093.1"/>
    <property type="molecule type" value="Genomic_DNA"/>
</dbReference>
<evidence type="ECO:0000313" key="2">
    <source>
        <dbReference type="EMBL" id="XDI04093.1"/>
    </source>
</evidence>
<dbReference type="AlphaFoldDB" id="A0AB39BD23"/>
<evidence type="ECO:0000259" key="1">
    <source>
        <dbReference type="Pfam" id="PF25355"/>
    </source>
</evidence>
<name>A0AB39BD23_9MICO</name>
<keyword evidence="2" id="KW-0436">Ligase</keyword>
<sequence>MGTLIYGPHGSEFEFDDRLLAHLRVVIVTKFRRRESFTLSWEVHRDSGGGRISLWLDPSIPLQFHFRGSREPALNREWIENLATIAGTTTGLVPLDEPKSPAHSSVT</sequence>
<dbReference type="Pfam" id="PF25355">
    <property type="entry name" value="DUF7882"/>
    <property type="match status" value="1"/>
</dbReference>
<gene>
    <name evidence="2" type="ORF">ABFY20_12130</name>
</gene>
<dbReference type="InterPro" id="IPR057204">
    <property type="entry name" value="DUF7882"/>
</dbReference>
<dbReference type="GO" id="GO:0016874">
    <property type="term" value="F:ligase activity"/>
    <property type="evidence" value="ECO:0007669"/>
    <property type="project" value="UniProtKB-KW"/>
</dbReference>
<organism evidence="2">
    <name type="scientific">Herbiconiux sp. A18JL235</name>
    <dbReference type="NCBI Taxonomy" id="3152363"/>
    <lineage>
        <taxon>Bacteria</taxon>
        <taxon>Bacillati</taxon>
        <taxon>Actinomycetota</taxon>
        <taxon>Actinomycetes</taxon>
        <taxon>Micrococcales</taxon>
        <taxon>Microbacteriaceae</taxon>
        <taxon>Herbiconiux</taxon>
    </lineage>
</organism>
<feature type="domain" description="DUF7882" evidence="1">
    <location>
        <begin position="1"/>
        <end position="96"/>
    </location>
</feature>
<proteinExistence type="predicted"/>